<feature type="region of interest" description="Disordered" evidence="5">
    <location>
        <begin position="238"/>
        <end position="265"/>
    </location>
</feature>
<gene>
    <name evidence="7" type="ORF">PMYSY11_1651</name>
</gene>
<dbReference type="GO" id="GO:0052621">
    <property type="term" value="F:diguanylate cyclase activity"/>
    <property type="evidence" value="ECO:0007669"/>
    <property type="project" value="UniProtKB-EC"/>
</dbReference>
<accession>A0A653E265</accession>
<dbReference type="InterPro" id="IPR043128">
    <property type="entry name" value="Rev_trsase/Diguanyl_cyclase"/>
</dbReference>
<reference evidence="7" key="1">
    <citation type="submission" date="2019-02" db="EMBL/GenBank/DDBJ databases">
        <authorList>
            <consortium name="Genoscope - CEA"/>
            <person name="William W."/>
        </authorList>
    </citation>
    <scope>NUCLEOTIDE SEQUENCE [LARGE SCALE GENOMIC DNA]</scope>
    <source>
        <strain evidence="7">YSy11</strain>
    </source>
</reference>
<dbReference type="GO" id="GO:0043709">
    <property type="term" value="P:cell adhesion involved in single-species biofilm formation"/>
    <property type="evidence" value="ECO:0007669"/>
    <property type="project" value="TreeGrafter"/>
</dbReference>
<organism evidence="7">
    <name type="scientific">Pseudomonas marincola</name>
    <dbReference type="NCBI Taxonomy" id="437900"/>
    <lineage>
        <taxon>Bacteria</taxon>
        <taxon>Pseudomonadati</taxon>
        <taxon>Pseudomonadota</taxon>
        <taxon>Gammaproteobacteria</taxon>
        <taxon>Pseudomonadales</taxon>
        <taxon>Pseudomonadaceae</taxon>
        <taxon>Pseudomonas</taxon>
    </lineage>
</organism>
<evidence type="ECO:0000256" key="3">
    <source>
        <dbReference type="ARBA" id="ARBA00012528"/>
    </source>
</evidence>
<dbReference type="SUPFAM" id="SSF55073">
    <property type="entry name" value="Nucleotide cyclase"/>
    <property type="match status" value="1"/>
</dbReference>
<dbReference type="InterPro" id="IPR050469">
    <property type="entry name" value="Diguanylate_Cyclase"/>
</dbReference>
<protein>
    <recommendedName>
        <fullName evidence="3">diguanylate cyclase</fullName>
        <ecNumber evidence="3">2.7.7.65</ecNumber>
    </recommendedName>
</protein>
<comment type="subcellular location">
    <subcellularLocation>
        <location evidence="2">Cell inner membrane</location>
    </subcellularLocation>
</comment>
<comment type="cofactor">
    <cofactor evidence="1">
        <name>Mg(2+)</name>
        <dbReference type="ChEBI" id="CHEBI:18420"/>
    </cofactor>
</comment>
<dbReference type="PANTHER" id="PTHR45138:SF9">
    <property type="entry name" value="DIGUANYLATE CYCLASE DGCM-RELATED"/>
    <property type="match status" value="1"/>
</dbReference>
<evidence type="ECO:0000256" key="4">
    <source>
        <dbReference type="ARBA" id="ARBA00034247"/>
    </source>
</evidence>
<dbReference type="CDD" id="cd01949">
    <property type="entry name" value="GGDEF"/>
    <property type="match status" value="1"/>
</dbReference>
<dbReference type="GO" id="GO:1902201">
    <property type="term" value="P:negative regulation of bacterial-type flagellum-dependent cell motility"/>
    <property type="evidence" value="ECO:0007669"/>
    <property type="project" value="TreeGrafter"/>
</dbReference>
<dbReference type="FunFam" id="3.30.70.270:FF:000001">
    <property type="entry name" value="Diguanylate cyclase domain protein"/>
    <property type="match status" value="1"/>
</dbReference>
<dbReference type="EMBL" id="LR215729">
    <property type="protein sequence ID" value="VEV96698.1"/>
    <property type="molecule type" value="Genomic_DNA"/>
</dbReference>
<comment type="catalytic activity">
    <reaction evidence="4">
        <text>2 GTP = 3',3'-c-di-GMP + 2 diphosphate</text>
        <dbReference type="Rhea" id="RHEA:24898"/>
        <dbReference type="ChEBI" id="CHEBI:33019"/>
        <dbReference type="ChEBI" id="CHEBI:37565"/>
        <dbReference type="ChEBI" id="CHEBI:58805"/>
        <dbReference type="EC" id="2.7.7.65"/>
    </reaction>
</comment>
<evidence type="ECO:0000313" key="7">
    <source>
        <dbReference type="EMBL" id="VEV96698.1"/>
    </source>
</evidence>
<dbReference type="PANTHER" id="PTHR45138">
    <property type="entry name" value="REGULATORY COMPONENTS OF SENSORY TRANSDUCTION SYSTEM"/>
    <property type="match status" value="1"/>
</dbReference>
<dbReference type="NCBIfam" id="TIGR00254">
    <property type="entry name" value="GGDEF"/>
    <property type="match status" value="1"/>
</dbReference>
<dbReference type="PROSITE" id="PS50887">
    <property type="entry name" value="GGDEF"/>
    <property type="match status" value="1"/>
</dbReference>
<dbReference type="SMART" id="SM00267">
    <property type="entry name" value="GGDEF"/>
    <property type="match status" value="1"/>
</dbReference>
<sequence>MSDNADRWKEKYLAGLEQQEAIDARWQARLDLMRRGLVRSSLAAEGADAAVDQCMHSLREVLRQDDIDKGLSGLIPRLEKAVLDSEKNRHLNIEKIDSALLRLASQLLELELPRDLRKSLKDFSRRLEKRQGHSSELPGLLAELSHLQNQTLAAQTSSASEPARQPLLARLFGGRQSAPLVSPQDSAPLVQADATAEPVAGSAESVQAEIAAVPANGALDSLPMPADSLMVAPTALPAVESSDDEASPEQAETADAQPATPEPEPEQVYSLIANHVEHTLLKLLTDLPLPEQHQQQAEMMRERILVGLNMYELVPILEDLAVLMLAIADVSQHEFEGYLKQLNERLESFQGSLQEAQEGHDDASSAARDLDTELREQVSGLNTSVQEATDLRSLKEVVDSRLNGLLGTLSEHQQKREDRDRGIAEHLRTLVERVAKMEQEALGFQEHIEKQRQRSLLDTLTGIPNRAAWNERLELEVARWQRYGGELLLAVIDIDLFKRINDDYGHLAGDRVLKIIAKILNKRLRQTDFMARYGGEEFVVLMPATSLDSGIRLVNLLRTSVEACPFHFKGERVTITLSAGISAFSPGDQADQVFERADQALYRAKRAGRNRVVKADSRA</sequence>
<evidence type="ECO:0000256" key="1">
    <source>
        <dbReference type="ARBA" id="ARBA00001946"/>
    </source>
</evidence>
<feature type="compositionally biased region" description="Low complexity" evidence="5">
    <location>
        <begin position="248"/>
        <end position="259"/>
    </location>
</feature>
<evidence type="ECO:0000256" key="5">
    <source>
        <dbReference type="SAM" id="MobiDB-lite"/>
    </source>
</evidence>
<dbReference type="AlphaFoldDB" id="A0A653E265"/>
<dbReference type="Pfam" id="PF00990">
    <property type="entry name" value="GGDEF"/>
    <property type="match status" value="1"/>
</dbReference>
<evidence type="ECO:0000256" key="2">
    <source>
        <dbReference type="ARBA" id="ARBA00004533"/>
    </source>
</evidence>
<dbReference type="Gene3D" id="3.30.70.270">
    <property type="match status" value="1"/>
</dbReference>
<evidence type="ECO:0000259" key="6">
    <source>
        <dbReference type="PROSITE" id="PS50887"/>
    </source>
</evidence>
<name>A0A653E265_9PSED</name>
<dbReference type="InterPro" id="IPR000160">
    <property type="entry name" value="GGDEF_dom"/>
</dbReference>
<dbReference type="InterPro" id="IPR048516">
    <property type="entry name" value="DGCcoil"/>
</dbReference>
<proteinExistence type="predicted"/>
<dbReference type="Pfam" id="PF20975">
    <property type="entry name" value="DGCcoil"/>
    <property type="match status" value="1"/>
</dbReference>
<dbReference type="RefSeq" id="WP_150548005.1">
    <property type="nucleotide sequence ID" value="NZ_LR215729.2"/>
</dbReference>
<dbReference type="EC" id="2.7.7.65" evidence="3"/>
<dbReference type="GO" id="GO:0005886">
    <property type="term" value="C:plasma membrane"/>
    <property type="evidence" value="ECO:0007669"/>
    <property type="project" value="UniProtKB-SubCell"/>
</dbReference>
<feature type="domain" description="GGDEF" evidence="6">
    <location>
        <begin position="485"/>
        <end position="617"/>
    </location>
</feature>
<dbReference type="InterPro" id="IPR029787">
    <property type="entry name" value="Nucleotide_cyclase"/>
</dbReference>